<reference evidence="1 2" key="1">
    <citation type="submission" date="2012-06" db="EMBL/GenBank/DDBJ databases">
        <title>The complete genome of Ornithobacterium rhinotracheale DSM 15997.</title>
        <authorList>
            <consortium name="US DOE Joint Genome Institute (JGI-PGF)"/>
            <person name="Lucas S."/>
            <person name="Copeland A."/>
            <person name="Lapidus A."/>
            <person name="Goodwin L."/>
            <person name="Pitluck S."/>
            <person name="Peters L."/>
            <person name="Mikhailova N."/>
            <person name="Teshima H."/>
            <person name="Kyrpides N."/>
            <person name="Mavromatis K."/>
            <person name="Pagani I."/>
            <person name="Ivanova N."/>
            <person name="Ovchinnikova G."/>
            <person name="Zeytun A."/>
            <person name="Detter J.C."/>
            <person name="Han C."/>
            <person name="Land M."/>
            <person name="Hauser L."/>
            <person name="Markowitz V."/>
            <person name="Cheng J.-F."/>
            <person name="Hugenholtz P."/>
            <person name="Woyke T."/>
            <person name="Wu D."/>
            <person name="Lang E."/>
            <person name="Kopitz M."/>
            <person name="Brambilla E."/>
            <person name="Klenk H.-P."/>
            <person name="Eisen J.A."/>
        </authorList>
    </citation>
    <scope>NUCLEOTIDE SEQUENCE [LARGE SCALE GENOMIC DNA]</scope>
    <source>
        <strain evidence="2">ATCC 51463 / DSM 15997 / CCUG 23171 / LMG 9086</strain>
    </source>
</reference>
<dbReference type="KEGG" id="orh:Ornrh_0969"/>
<dbReference type="STRING" id="867902.Ornrh_0969"/>
<protein>
    <submittedName>
        <fullName evidence="1">Uncharacterized protein</fullName>
    </submittedName>
</protein>
<dbReference type="HOGENOM" id="CLU_3397658_0_0_10"/>
<dbReference type="AlphaFoldDB" id="I3ZZM7"/>
<accession>I3ZZM7</accession>
<keyword evidence="2" id="KW-1185">Reference proteome</keyword>
<gene>
    <name evidence="1" type="ordered locus">Ornrh_0969</name>
</gene>
<evidence type="ECO:0000313" key="1">
    <source>
        <dbReference type="EMBL" id="AFL97161.1"/>
    </source>
</evidence>
<dbReference type="EMBL" id="CP003283">
    <property type="protein sequence ID" value="AFL97161.1"/>
    <property type="molecule type" value="Genomic_DNA"/>
</dbReference>
<dbReference type="Proteomes" id="UP000006051">
    <property type="component" value="Chromosome"/>
</dbReference>
<organism evidence="1 2">
    <name type="scientific">Ornithobacterium rhinotracheale (strain ATCC 51463 / DSM 15997 / CCUG 23171 / CIP 104009 / LMG 9086)</name>
    <dbReference type="NCBI Taxonomy" id="867902"/>
    <lineage>
        <taxon>Bacteria</taxon>
        <taxon>Pseudomonadati</taxon>
        <taxon>Bacteroidota</taxon>
        <taxon>Flavobacteriia</taxon>
        <taxon>Flavobacteriales</taxon>
        <taxon>Weeksellaceae</taxon>
        <taxon>Ornithobacterium</taxon>
    </lineage>
</organism>
<name>I3ZZM7_ORNRL</name>
<sequence length="31" mass="3545">MLSILYQNIPIFAISDTDLGTRFMNVSFISH</sequence>
<proteinExistence type="predicted"/>
<evidence type="ECO:0000313" key="2">
    <source>
        <dbReference type="Proteomes" id="UP000006051"/>
    </source>
</evidence>